<feature type="transmembrane region" description="Helical" evidence="1">
    <location>
        <begin position="7"/>
        <end position="28"/>
    </location>
</feature>
<sequence>MLVQRVALILRIAALTFFLVGVLLIVRVDVITTAFGFSSKSLTSELRWTLHLLGAILLIPALLAPLVAAFAGERGLRQAAAGMAFLSLALGAFLLLAPGGYGVGKFAVAGIAFAFSGAYFFALKGRRRNR</sequence>
<dbReference type="EMBL" id="CAEZWT010000027">
    <property type="protein sequence ID" value="CAB4668156.1"/>
    <property type="molecule type" value="Genomic_DNA"/>
</dbReference>
<organism evidence="2">
    <name type="scientific">freshwater metagenome</name>
    <dbReference type="NCBI Taxonomy" id="449393"/>
    <lineage>
        <taxon>unclassified sequences</taxon>
        <taxon>metagenomes</taxon>
        <taxon>ecological metagenomes</taxon>
    </lineage>
</organism>
<feature type="transmembrane region" description="Helical" evidence="1">
    <location>
        <begin position="103"/>
        <end position="123"/>
    </location>
</feature>
<evidence type="ECO:0000313" key="3">
    <source>
        <dbReference type="EMBL" id="CAB4876277.1"/>
    </source>
</evidence>
<name>A0A6J6M2D1_9ZZZZ</name>
<feature type="transmembrane region" description="Helical" evidence="1">
    <location>
        <begin position="79"/>
        <end position="97"/>
    </location>
</feature>
<keyword evidence="1" id="KW-0812">Transmembrane</keyword>
<gene>
    <name evidence="2" type="ORF">UFOPK2289_00961</name>
    <name evidence="3" type="ORF">UFOPK3346_01351</name>
    <name evidence="4" type="ORF">UFOPK3670_00027</name>
    <name evidence="5" type="ORF">UFOPK4308_00470</name>
</gene>
<dbReference type="EMBL" id="CAFBMV010000001">
    <property type="protein sequence ID" value="CAB4911140.1"/>
    <property type="molecule type" value="Genomic_DNA"/>
</dbReference>
<dbReference type="AlphaFoldDB" id="A0A6J6M2D1"/>
<proteinExistence type="predicted"/>
<reference evidence="2" key="1">
    <citation type="submission" date="2020-05" db="EMBL/GenBank/DDBJ databases">
        <authorList>
            <person name="Chiriac C."/>
            <person name="Salcher M."/>
            <person name="Ghai R."/>
            <person name="Kavagutti S V."/>
        </authorList>
    </citation>
    <scope>NUCLEOTIDE SEQUENCE</scope>
</reference>
<evidence type="ECO:0000256" key="1">
    <source>
        <dbReference type="SAM" id="Phobius"/>
    </source>
</evidence>
<keyword evidence="1" id="KW-0472">Membrane</keyword>
<dbReference type="EMBL" id="CAFBLE010000016">
    <property type="protein sequence ID" value="CAB4876277.1"/>
    <property type="molecule type" value="Genomic_DNA"/>
</dbReference>
<evidence type="ECO:0000313" key="2">
    <source>
        <dbReference type="EMBL" id="CAB4668156.1"/>
    </source>
</evidence>
<accession>A0A6J6M2D1</accession>
<evidence type="ECO:0000313" key="5">
    <source>
        <dbReference type="EMBL" id="CAB5055567.1"/>
    </source>
</evidence>
<dbReference type="EMBL" id="CAFBQL010000002">
    <property type="protein sequence ID" value="CAB5055567.1"/>
    <property type="molecule type" value="Genomic_DNA"/>
</dbReference>
<feature type="transmembrane region" description="Helical" evidence="1">
    <location>
        <begin position="48"/>
        <end position="72"/>
    </location>
</feature>
<protein>
    <submittedName>
        <fullName evidence="2">Unannotated protein</fullName>
    </submittedName>
</protein>
<evidence type="ECO:0000313" key="4">
    <source>
        <dbReference type="EMBL" id="CAB4911140.1"/>
    </source>
</evidence>
<keyword evidence="1" id="KW-1133">Transmembrane helix</keyword>